<name>A0AC61QQ45_9BACT</name>
<sequence>MANSQKQVMDLKVAKGFTEAQSDEHKRNWDDKKWGRASGYGAYDRTRDGLNFEIVKGKIVPLDKTKSIPERIREILSARGIKDPNEGLPEPKFRTVVNFIFGGSRARMHELAFGTQTVNLNKDADNSHIKRCPDIEKWALDVYRFVADKWGEENIAGFVVHLDETNPHCHCTLLPIRDGRFAFKKIFGGKDLYDYKDYMRSLHDEFAKVNEKWGLVRGSDITKTGARNIPPYEYRRLLSRECADLETQIESDKSLLQQLKLEVSHAERRVKGLTTMIANLENRKAELEQEMVQLSTDLQAGKGNADELQKNIDRLSKDYEKVLDSLTDKRQKLTEASRKLSEYRELEEESKEKANEYRQQAEDYKKDVREASGDLAQQVRFRIADAFVNNVIDSLKSTLPTLGDAGSVFNNTLLGDLAERGEEILKCAGLLFAGYVDGATTFAEGHGGGGGGSDLPWGRKDDEDDLLWARRCLFRAAKMMRPSGGKSVKRK</sequence>
<evidence type="ECO:0000313" key="2">
    <source>
        <dbReference type="Proteomes" id="UP000308886"/>
    </source>
</evidence>
<evidence type="ECO:0000313" key="1">
    <source>
        <dbReference type="EMBL" id="TGX82021.1"/>
    </source>
</evidence>
<dbReference type="EMBL" id="SRZC01000012">
    <property type="protein sequence ID" value="TGX82021.1"/>
    <property type="molecule type" value="Genomic_DNA"/>
</dbReference>
<keyword evidence="2" id="KW-1185">Reference proteome</keyword>
<comment type="caution">
    <text evidence="1">The sequence shown here is derived from an EMBL/GenBank/DDBJ whole genome shotgun (WGS) entry which is preliminary data.</text>
</comment>
<proteinExistence type="predicted"/>
<protein>
    <submittedName>
        <fullName evidence="1">Recombinase</fullName>
    </submittedName>
</protein>
<dbReference type="Proteomes" id="UP000308886">
    <property type="component" value="Unassembled WGS sequence"/>
</dbReference>
<accession>A0AC61QQ45</accession>
<organism evidence="1 2">
    <name type="scientific">Palleniella muris</name>
    <dbReference type="NCBI Taxonomy" id="3038145"/>
    <lineage>
        <taxon>Bacteria</taxon>
        <taxon>Pseudomonadati</taxon>
        <taxon>Bacteroidota</taxon>
        <taxon>Bacteroidia</taxon>
        <taxon>Bacteroidales</taxon>
        <taxon>Prevotellaceae</taxon>
        <taxon>Palleniella</taxon>
    </lineage>
</organism>
<reference evidence="1" key="1">
    <citation type="submission" date="2019-04" db="EMBL/GenBank/DDBJ databases">
        <title>Microbes associate with the intestines of laboratory mice.</title>
        <authorList>
            <person name="Navarre W."/>
            <person name="Wong E."/>
            <person name="Huang K."/>
            <person name="Tropini C."/>
            <person name="Ng K."/>
            <person name="Yu B."/>
        </authorList>
    </citation>
    <scope>NUCLEOTIDE SEQUENCE</scope>
    <source>
        <strain evidence="1">NM73_A23</strain>
    </source>
</reference>
<gene>
    <name evidence="1" type="ORF">E5358_08110</name>
</gene>